<evidence type="ECO:0000256" key="2">
    <source>
        <dbReference type="ARBA" id="ARBA00022723"/>
    </source>
</evidence>
<evidence type="ECO:0000313" key="9">
    <source>
        <dbReference type="Proteomes" id="UP000515150"/>
    </source>
</evidence>
<name>A0A9W2XES8_BETSP</name>
<reference evidence="10" key="1">
    <citation type="submission" date="2025-08" db="UniProtKB">
        <authorList>
            <consortium name="RefSeq"/>
        </authorList>
    </citation>
    <scope>IDENTIFICATION</scope>
</reference>
<dbReference type="GO" id="GO:0008270">
    <property type="term" value="F:zinc ion binding"/>
    <property type="evidence" value="ECO:0007669"/>
    <property type="project" value="UniProtKB-KW"/>
</dbReference>
<evidence type="ECO:0000256" key="5">
    <source>
        <dbReference type="ARBA" id="ARBA00022833"/>
    </source>
</evidence>
<dbReference type="PANTHER" id="PTHR24106">
    <property type="entry name" value="NACHT, LRR AND CARD DOMAINS-CONTAINING"/>
    <property type="match status" value="1"/>
</dbReference>
<dbReference type="AlphaFoldDB" id="A0A9W2XES8"/>
<accession>A0A9W2XES8</accession>
<dbReference type="SMART" id="SM01288">
    <property type="entry name" value="FISNA"/>
    <property type="match status" value="1"/>
</dbReference>
<keyword evidence="2" id="KW-0479">Metal-binding</keyword>
<dbReference type="InterPro" id="IPR029495">
    <property type="entry name" value="NACHT-assoc"/>
</dbReference>
<dbReference type="Pfam" id="PF14484">
    <property type="entry name" value="FISNA"/>
    <property type="match status" value="1"/>
</dbReference>
<dbReference type="SMART" id="SM00184">
    <property type="entry name" value="RING"/>
    <property type="match status" value="1"/>
</dbReference>
<evidence type="ECO:0000313" key="10">
    <source>
        <dbReference type="RefSeq" id="XP_055360115.1"/>
    </source>
</evidence>
<proteinExistence type="predicted"/>
<feature type="region of interest" description="Disordered" evidence="7">
    <location>
        <begin position="28"/>
        <end position="88"/>
    </location>
</feature>
<evidence type="ECO:0000256" key="1">
    <source>
        <dbReference type="ARBA" id="ARBA00022614"/>
    </source>
</evidence>
<dbReference type="InterPro" id="IPR051261">
    <property type="entry name" value="NLR"/>
</dbReference>
<evidence type="ECO:0000259" key="8">
    <source>
        <dbReference type="PROSITE" id="PS50089"/>
    </source>
</evidence>
<dbReference type="OrthoDB" id="654191at2759"/>
<keyword evidence="1" id="KW-0433">Leucine-rich repeat</keyword>
<keyword evidence="4 6" id="KW-0863">Zinc-finger</keyword>
<dbReference type="Pfam" id="PF05729">
    <property type="entry name" value="NACHT"/>
    <property type="match status" value="1"/>
</dbReference>
<keyword evidence="5" id="KW-0862">Zinc</keyword>
<dbReference type="GeneID" id="129603351"/>
<evidence type="ECO:0000256" key="4">
    <source>
        <dbReference type="ARBA" id="ARBA00022771"/>
    </source>
</evidence>
<evidence type="ECO:0000256" key="3">
    <source>
        <dbReference type="ARBA" id="ARBA00022737"/>
    </source>
</evidence>
<keyword evidence="3" id="KW-0677">Repeat</keyword>
<dbReference type="RefSeq" id="XP_055360115.1">
    <property type="nucleotide sequence ID" value="XM_055504140.1"/>
</dbReference>
<dbReference type="Pfam" id="PF15227">
    <property type="entry name" value="zf-C3HC4_4"/>
    <property type="match status" value="1"/>
</dbReference>
<dbReference type="SUPFAM" id="SSF57850">
    <property type="entry name" value="RING/U-box"/>
    <property type="match status" value="1"/>
</dbReference>
<dbReference type="PROSITE" id="PS50089">
    <property type="entry name" value="ZF_RING_2"/>
    <property type="match status" value="1"/>
</dbReference>
<dbReference type="InterPro" id="IPR017907">
    <property type="entry name" value="Znf_RING_CS"/>
</dbReference>
<sequence>MSVCVEEEGGAESSGSRCVTIQNDWSRCEPPSFNPEPGASDTKGQNQRQRAEPSEPSCLSMKSDRSRLQPLDLSNEPGASDTIEKKRSRVPVEEQPSCCNVCQEVLKDPVSISCGHWICRQCITSYWDQPGPSGDSSCPQCGKRPRTRAGPQTSTSFSLLLLLSAAGTLQEALDEHKLSLRSRCERVTEGGETGSGVLLTSIYTELYITEGQSKEVNTQHEVRQLETASKKKTLHEAPIKVHHIFKASSDPHGPIRLVLTNGVAGVGKTLSVQKFTLDWAEGRENPAVSVLVLLSFRELNLIRDQQHSLLTLLHVFDVMSMI</sequence>
<keyword evidence="9" id="KW-1185">Reference proteome</keyword>
<feature type="domain" description="RING-type" evidence="8">
    <location>
        <begin position="99"/>
        <end position="141"/>
    </location>
</feature>
<gene>
    <name evidence="10" type="primary">LOC129603351</name>
</gene>
<dbReference type="InterPro" id="IPR001841">
    <property type="entry name" value="Znf_RING"/>
</dbReference>
<dbReference type="InterPro" id="IPR007111">
    <property type="entry name" value="NACHT_NTPase"/>
</dbReference>
<dbReference type="Gene3D" id="3.30.40.10">
    <property type="entry name" value="Zinc/RING finger domain, C3HC4 (zinc finger)"/>
    <property type="match status" value="1"/>
</dbReference>
<dbReference type="PROSITE" id="PS00518">
    <property type="entry name" value="ZF_RING_1"/>
    <property type="match status" value="1"/>
</dbReference>
<dbReference type="InterPro" id="IPR013083">
    <property type="entry name" value="Znf_RING/FYVE/PHD"/>
</dbReference>
<protein>
    <submittedName>
        <fullName evidence="10">Uncharacterized protein LOC129603351 isoform X1</fullName>
    </submittedName>
</protein>
<dbReference type="Proteomes" id="UP000515150">
    <property type="component" value="Chromosome 19"/>
</dbReference>
<dbReference type="KEGG" id="bspl:129603351"/>
<feature type="region of interest" description="Disordered" evidence="7">
    <location>
        <begin position="130"/>
        <end position="152"/>
    </location>
</feature>
<evidence type="ECO:0000256" key="7">
    <source>
        <dbReference type="SAM" id="MobiDB-lite"/>
    </source>
</evidence>
<evidence type="ECO:0000256" key="6">
    <source>
        <dbReference type="PROSITE-ProRule" id="PRU00175"/>
    </source>
</evidence>
<organism evidence="9 10">
    <name type="scientific">Betta splendens</name>
    <name type="common">Siamese fighting fish</name>
    <dbReference type="NCBI Taxonomy" id="158456"/>
    <lineage>
        <taxon>Eukaryota</taxon>
        <taxon>Metazoa</taxon>
        <taxon>Chordata</taxon>
        <taxon>Craniata</taxon>
        <taxon>Vertebrata</taxon>
        <taxon>Euteleostomi</taxon>
        <taxon>Actinopterygii</taxon>
        <taxon>Neopterygii</taxon>
        <taxon>Teleostei</taxon>
        <taxon>Neoteleostei</taxon>
        <taxon>Acanthomorphata</taxon>
        <taxon>Anabantaria</taxon>
        <taxon>Anabantiformes</taxon>
        <taxon>Anabantoidei</taxon>
        <taxon>Osphronemidae</taxon>
        <taxon>Betta</taxon>
    </lineage>
</organism>
<dbReference type="InterPro" id="IPR027417">
    <property type="entry name" value="P-loop_NTPase"/>
</dbReference>
<dbReference type="Gene3D" id="3.40.50.300">
    <property type="entry name" value="P-loop containing nucleotide triphosphate hydrolases"/>
    <property type="match status" value="1"/>
</dbReference>